<evidence type="ECO:0000256" key="4">
    <source>
        <dbReference type="ARBA" id="ARBA00023002"/>
    </source>
</evidence>
<dbReference type="Pfam" id="PF00393">
    <property type="entry name" value="6PGD"/>
    <property type="match status" value="1"/>
</dbReference>
<keyword evidence="4" id="KW-0560">Oxidoreductase</keyword>
<sequence length="373" mass="40799">MTTTSDQDNALKEFHCIGIVCAGNMGTQMAIAFSEIGLKVSVWDVNEQNVNELQDWSRNNKTQGGITGFHDINEVVESLEKQERKLFLFSISHGNPAESVLGMIKSKLKDGDIVLDGGNEDFRRTQKRQEECEKIGVHRIGMGVSGGYQAARCGPSLSPGGDSKALETVMPLLELYARKHPKSNPCVARIGPGGSVHYLKMVHNGIEGGMLSTLAEAWSFLHYGLELDYDTIAAIFSQWNENGGLRGTYLLNIAADMLRAKKSSCGADGENDSNEHYVLNEVLDKVVQDDDDTEGTPVWNIIESASRHISIPTLAMAHYLRIASGNGAERLLAAKKLQFQGRSHSRGSKTKALSSNTCAVLFIDVFWPLSVRA</sequence>
<dbReference type="SMART" id="SM01350">
    <property type="entry name" value="6PGD"/>
    <property type="match status" value="1"/>
</dbReference>
<dbReference type="AlphaFoldDB" id="A0A9W9T281"/>
<dbReference type="Gene3D" id="3.40.50.720">
    <property type="entry name" value="NAD(P)-binding Rossmann-like Domain"/>
    <property type="match status" value="1"/>
</dbReference>
<dbReference type="Gene3D" id="1.10.1040.10">
    <property type="entry name" value="N-(1-d-carboxylethyl)-l-norvaline Dehydrogenase, domain 2"/>
    <property type="match status" value="1"/>
</dbReference>
<dbReference type="FunFam" id="3.40.50.720:FF:000634">
    <property type="entry name" value="6-phosphogluconate dehydrogenase, decarboxylating"/>
    <property type="match status" value="1"/>
</dbReference>
<comment type="caution">
    <text evidence="8">The sequence shown here is derived from an EMBL/GenBank/DDBJ whole genome shotgun (WGS) entry which is preliminary data.</text>
</comment>
<comment type="pathway">
    <text evidence="1">Carbohydrate degradation; pentose phosphate pathway; D-ribulose 5-phosphate from D-glucose 6-phosphate (oxidative stage): step 3/3.</text>
</comment>
<reference evidence="8" key="1">
    <citation type="submission" date="2022-11" db="EMBL/GenBank/DDBJ databases">
        <authorList>
            <person name="Petersen C."/>
        </authorList>
    </citation>
    <scope>NUCLEOTIDE SEQUENCE</scope>
    <source>
        <strain evidence="8">IBT 16849</strain>
    </source>
</reference>
<proteinExistence type="inferred from homology"/>
<dbReference type="GO" id="GO:0050661">
    <property type="term" value="F:NADP binding"/>
    <property type="evidence" value="ECO:0007669"/>
    <property type="project" value="InterPro"/>
</dbReference>
<dbReference type="InterPro" id="IPR006114">
    <property type="entry name" value="6PGDH_C"/>
</dbReference>
<evidence type="ECO:0000256" key="1">
    <source>
        <dbReference type="ARBA" id="ARBA00004874"/>
    </source>
</evidence>
<dbReference type="Proteomes" id="UP001150879">
    <property type="component" value="Unassembled WGS sequence"/>
</dbReference>
<dbReference type="InterPro" id="IPR036291">
    <property type="entry name" value="NAD(P)-bd_dom_sf"/>
</dbReference>
<dbReference type="GO" id="GO:0004616">
    <property type="term" value="F:phosphogluconate dehydrogenase (decarboxylating) activity"/>
    <property type="evidence" value="ECO:0007669"/>
    <property type="project" value="UniProtKB-EC"/>
</dbReference>
<dbReference type="GO" id="GO:0006098">
    <property type="term" value="P:pentose-phosphate shunt"/>
    <property type="evidence" value="ECO:0007669"/>
    <property type="project" value="UniProtKB-KW"/>
</dbReference>
<accession>A0A9W9T281</accession>
<reference evidence="8" key="2">
    <citation type="journal article" date="2023" name="IMA Fungus">
        <title>Comparative genomic study of the Penicillium genus elucidates a diverse pangenome and 15 lateral gene transfer events.</title>
        <authorList>
            <person name="Petersen C."/>
            <person name="Sorensen T."/>
            <person name="Nielsen M.R."/>
            <person name="Sondergaard T.E."/>
            <person name="Sorensen J.L."/>
            <person name="Fitzpatrick D.A."/>
            <person name="Frisvad J.C."/>
            <person name="Nielsen K.L."/>
        </authorList>
    </citation>
    <scope>NUCLEOTIDE SEQUENCE</scope>
    <source>
        <strain evidence="8">IBT 16849</strain>
    </source>
</reference>
<gene>
    <name evidence="8" type="ORF">N7472_003049</name>
</gene>
<dbReference type="EMBL" id="JAPQKP010000002">
    <property type="protein sequence ID" value="KAJ5206601.1"/>
    <property type="molecule type" value="Genomic_DNA"/>
</dbReference>
<dbReference type="InterPro" id="IPR006183">
    <property type="entry name" value="Pgluconate_DH"/>
</dbReference>
<keyword evidence="6" id="KW-0570">Pentose shunt</keyword>
<organism evidence="8 9">
    <name type="scientific">Penicillium cf. griseofulvum</name>
    <dbReference type="NCBI Taxonomy" id="2972120"/>
    <lineage>
        <taxon>Eukaryota</taxon>
        <taxon>Fungi</taxon>
        <taxon>Dikarya</taxon>
        <taxon>Ascomycota</taxon>
        <taxon>Pezizomycotina</taxon>
        <taxon>Eurotiomycetes</taxon>
        <taxon>Eurotiomycetidae</taxon>
        <taxon>Eurotiales</taxon>
        <taxon>Aspergillaceae</taxon>
        <taxon>Penicillium</taxon>
    </lineage>
</organism>
<dbReference type="PRINTS" id="PR00076">
    <property type="entry name" value="6PGDHDRGNASE"/>
</dbReference>
<evidence type="ECO:0000256" key="3">
    <source>
        <dbReference type="ARBA" id="ARBA00013011"/>
    </source>
</evidence>
<evidence type="ECO:0000259" key="7">
    <source>
        <dbReference type="SMART" id="SM01350"/>
    </source>
</evidence>
<dbReference type="OrthoDB" id="434986at2759"/>
<dbReference type="InterPro" id="IPR006115">
    <property type="entry name" value="6PGDH_NADP-bd"/>
</dbReference>
<evidence type="ECO:0000313" key="8">
    <source>
        <dbReference type="EMBL" id="KAJ5206601.1"/>
    </source>
</evidence>
<dbReference type="GO" id="GO:0019521">
    <property type="term" value="P:D-gluconate metabolic process"/>
    <property type="evidence" value="ECO:0007669"/>
    <property type="project" value="UniProtKB-KW"/>
</dbReference>
<dbReference type="InterPro" id="IPR013328">
    <property type="entry name" value="6PGD_dom2"/>
</dbReference>
<dbReference type="PANTHER" id="PTHR11811">
    <property type="entry name" value="6-PHOSPHOGLUCONATE DEHYDROGENASE"/>
    <property type="match status" value="1"/>
</dbReference>
<keyword evidence="5" id="KW-0311">Gluconate utilization</keyword>
<evidence type="ECO:0000313" key="9">
    <source>
        <dbReference type="Proteomes" id="UP001150879"/>
    </source>
</evidence>
<comment type="similarity">
    <text evidence="2">Belongs to the 6-phosphogluconate dehydrogenase family.</text>
</comment>
<feature type="domain" description="6-phosphogluconate dehydrogenase C-terminal" evidence="7">
    <location>
        <begin position="197"/>
        <end position="368"/>
    </location>
</feature>
<name>A0A9W9T281_9EURO</name>
<dbReference type="EC" id="1.1.1.44" evidence="3"/>
<dbReference type="Pfam" id="PF03446">
    <property type="entry name" value="NAD_binding_2"/>
    <property type="match status" value="1"/>
</dbReference>
<dbReference type="SUPFAM" id="SSF51735">
    <property type="entry name" value="NAD(P)-binding Rossmann-fold domains"/>
    <property type="match status" value="1"/>
</dbReference>
<evidence type="ECO:0000256" key="5">
    <source>
        <dbReference type="ARBA" id="ARBA00023064"/>
    </source>
</evidence>
<evidence type="ECO:0000256" key="6">
    <source>
        <dbReference type="ARBA" id="ARBA00023126"/>
    </source>
</evidence>
<dbReference type="InterPro" id="IPR008927">
    <property type="entry name" value="6-PGluconate_DH-like_C_sf"/>
</dbReference>
<dbReference type="SUPFAM" id="SSF48179">
    <property type="entry name" value="6-phosphogluconate dehydrogenase C-terminal domain-like"/>
    <property type="match status" value="1"/>
</dbReference>
<protein>
    <recommendedName>
        <fullName evidence="3">phosphogluconate dehydrogenase (NADP(+)-dependent, decarboxylating)</fullName>
        <ecNumber evidence="3">1.1.1.44</ecNumber>
    </recommendedName>
</protein>
<keyword evidence="9" id="KW-1185">Reference proteome</keyword>
<evidence type="ECO:0000256" key="2">
    <source>
        <dbReference type="ARBA" id="ARBA00008419"/>
    </source>
</evidence>